<protein>
    <submittedName>
        <fullName evidence="1">Phage terminase small subunit</fullName>
    </submittedName>
</protein>
<organism evidence="1 2">
    <name type="scientific">Lactococcus cremoris subsp. tructae</name>
    <dbReference type="NCBI Taxonomy" id="542833"/>
    <lineage>
        <taxon>Bacteria</taxon>
        <taxon>Bacillati</taxon>
        <taxon>Bacillota</taxon>
        <taxon>Bacilli</taxon>
        <taxon>Lactobacillales</taxon>
        <taxon>Streptococcaceae</taxon>
        <taxon>Lactococcus</taxon>
    </lineage>
</organism>
<dbReference type="EMBL" id="JXKC01000001">
    <property type="protein sequence ID" value="PCS21067.1"/>
    <property type="molecule type" value="Genomic_DNA"/>
</dbReference>
<dbReference type="NCBIfam" id="TIGR01558">
    <property type="entry name" value="sm_term_P27"/>
    <property type="match status" value="1"/>
</dbReference>
<dbReference type="RefSeq" id="WP_096815940.1">
    <property type="nucleotide sequence ID" value="NZ_JXKC01000001.1"/>
</dbReference>
<gene>
    <name evidence="1" type="ORF">RU92_GL000715</name>
</gene>
<evidence type="ECO:0000313" key="1">
    <source>
        <dbReference type="EMBL" id="PCS21067.1"/>
    </source>
</evidence>
<sequence length="132" mass="14803">MSIKEIKKISESPPTYLGGKARYMWQRVVPILNKQLSVNDLDRTLIESLCVNYQIFRDSYDSIKENGTQYFTENGLIKSNTAVADIDRASKNIKAACDSLGMTPKSRSELLSLVDDEDEEEIDWTSKFGGGG</sequence>
<dbReference type="Proteomes" id="UP000218711">
    <property type="component" value="Unassembled WGS sequence"/>
</dbReference>
<name>A0A2A5SYT0_LACLC</name>
<accession>A0A2A5SYT0</accession>
<proteinExistence type="predicted"/>
<dbReference type="AlphaFoldDB" id="A0A2A5SYT0"/>
<dbReference type="InterPro" id="IPR006448">
    <property type="entry name" value="Phage_term_ssu_P27"/>
</dbReference>
<evidence type="ECO:0000313" key="2">
    <source>
        <dbReference type="Proteomes" id="UP000218711"/>
    </source>
</evidence>
<reference evidence="1 2" key="1">
    <citation type="submission" date="2014-12" db="EMBL/GenBank/DDBJ databases">
        <title>Draft genome sequences of 10 type strains of Lactococcus.</title>
        <authorList>
            <person name="Sun Z."/>
            <person name="Zhong Z."/>
            <person name="Liu W."/>
            <person name="Zhang W."/>
            <person name="Zhang H."/>
        </authorList>
    </citation>
    <scope>NUCLEOTIDE SEQUENCE [LARGE SCALE GENOMIC DNA]</scope>
    <source>
        <strain evidence="1 2">DSM 21502</strain>
    </source>
</reference>
<comment type="caution">
    <text evidence="1">The sequence shown here is derived from an EMBL/GenBank/DDBJ whole genome shotgun (WGS) entry which is preliminary data.</text>
</comment>
<dbReference type="Pfam" id="PF05119">
    <property type="entry name" value="Terminase_4"/>
    <property type="match status" value="1"/>
</dbReference>